<accession>A0A9P1JSF9</accession>
<evidence type="ECO:0000313" key="3">
    <source>
        <dbReference type="Proteomes" id="UP000007319"/>
    </source>
</evidence>
<proteinExistence type="predicted"/>
<evidence type="ECO:0000256" key="1">
    <source>
        <dbReference type="SAM" id="MobiDB-lite"/>
    </source>
</evidence>
<dbReference type="Proteomes" id="UP000007319">
    <property type="component" value="Chromosome"/>
</dbReference>
<feature type="region of interest" description="Disordered" evidence="1">
    <location>
        <begin position="13"/>
        <end position="43"/>
    </location>
</feature>
<dbReference type="KEGG" id="abs:AZOBR_160072"/>
<reference evidence="2 3" key="1">
    <citation type="journal article" date="2011" name="PLoS Genet.">
        <title>Azospirillum genomes reveal transition of bacteria from aquatic to terrestrial environments.</title>
        <authorList>
            <person name="Wisniewski-Dye F."/>
            <person name="Borziak K."/>
            <person name="Khalsa-Moyers G."/>
            <person name="Alexandre G."/>
            <person name="Sukharnikov L.O."/>
            <person name="Wuichet K."/>
            <person name="Hurst G.B."/>
            <person name="McDonald W.H."/>
            <person name="Robertson J.S."/>
            <person name="Barbe V."/>
            <person name="Calteau A."/>
            <person name="Rouy Z."/>
            <person name="Mangenot S."/>
            <person name="Prigent-Combaret C."/>
            <person name="Normand P."/>
            <person name="Boyer M."/>
            <person name="Siguier P."/>
            <person name="Dessaux Y."/>
            <person name="Elmerich C."/>
            <person name="Condemine G."/>
            <person name="Krishnen G."/>
            <person name="Kennedy I."/>
            <person name="Paterson A.H."/>
            <person name="Gonzalez V."/>
            <person name="Mavingui P."/>
            <person name="Zhulin I.B."/>
        </authorList>
    </citation>
    <scope>NUCLEOTIDE SEQUENCE [LARGE SCALE GENOMIC DNA]</scope>
    <source>
        <strain evidence="2 3">Sp245</strain>
    </source>
</reference>
<feature type="compositionally biased region" description="Low complexity" evidence="1">
    <location>
        <begin position="34"/>
        <end position="43"/>
    </location>
</feature>
<gene>
    <name evidence="2" type="ORF">AZOBR_160072</name>
</gene>
<keyword evidence="3" id="KW-1185">Reference proteome</keyword>
<dbReference type="AlphaFoldDB" id="A0A9P1JSF9"/>
<name>A0A9P1JSF9_9PROT</name>
<dbReference type="EMBL" id="HE577327">
    <property type="protein sequence ID" value="CCC98912.1"/>
    <property type="molecule type" value="Genomic_DNA"/>
</dbReference>
<sequence length="115" mass="12271">MWRSPIPTILRCWRSRFPPTSRPRGPKRPPGTDAASAKKVPAKKVPVAPVVETTVRPARCFGGIAAMATGNDAATGRFVAKESNAHASAWAGPRSRFSVLSARSSGPHLSGRLDR</sequence>
<organism evidence="2 3">
    <name type="scientific">Azospirillum baldaniorum</name>
    <dbReference type="NCBI Taxonomy" id="1064539"/>
    <lineage>
        <taxon>Bacteria</taxon>
        <taxon>Pseudomonadati</taxon>
        <taxon>Pseudomonadota</taxon>
        <taxon>Alphaproteobacteria</taxon>
        <taxon>Rhodospirillales</taxon>
        <taxon>Azospirillaceae</taxon>
        <taxon>Azospirillum</taxon>
    </lineage>
</organism>
<protein>
    <submittedName>
        <fullName evidence="2">Uncharacterized protein</fullName>
    </submittedName>
</protein>
<evidence type="ECO:0000313" key="2">
    <source>
        <dbReference type="EMBL" id="CCC98912.1"/>
    </source>
</evidence>